<feature type="binding site" evidence="11">
    <location>
        <position position="187"/>
    </location>
    <ligand>
        <name>Mn(2+)</name>
        <dbReference type="ChEBI" id="CHEBI:29035"/>
        <label>2</label>
    </ligand>
</feature>
<evidence type="ECO:0000256" key="1">
    <source>
        <dbReference type="ARBA" id="ARBA00012726"/>
    </source>
</evidence>
<feature type="binding site" evidence="10">
    <location>
        <position position="308"/>
    </location>
    <ligand>
        <name>GMP</name>
        <dbReference type="ChEBI" id="CHEBI:58115"/>
    </ligand>
</feature>
<name>A0A1H3PNW5_9BACI</name>
<dbReference type="EC" id="6.5.1.8" evidence="1"/>
<comment type="cofactor">
    <cofactor evidence="11">
        <name>Mn(2+)</name>
        <dbReference type="ChEBI" id="CHEBI:29035"/>
    </cofactor>
    <text evidence="11">Binds 2 manganese ions per subunit.</text>
</comment>
<dbReference type="Pfam" id="PF01139">
    <property type="entry name" value="RtcB"/>
    <property type="match status" value="1"/>
</dbReference>
<comment type="catalytic activity">
    <reaction evidence="8">
        <text>a 3'-end 3'-phospho-ribonucleotide-RNA + a 5'-end dephospho-ribonucleoside-RNA + GTP = a ribonucleotidyl-ribonucleotide-RNA + GMP + diphosphate</text>
        <dbReference type="Rhea" id="RHEA:68076"/>
        <dbReference type="Rhea" id="RHEA-COMP:10463"/>
        <dbReference type="Rhea" id="RHEA-COMP:13936"/>
        <dbReference type="Rhea" id="RHEA-COMP:17355"/>
        <dbReference type="ChEBI" id="CHEBI:33019"/>
        <dbReference type="ChEBI" id="CHEBI:37565"/>
        <dbReference type="ChEBI" id="CHEBI:58115"/>
        <dbReference type="ChEBI" id="CHEBI:83062"/>
        <dbReference type="ChEBI" id="CHEBI:138284"/>
        <dbReference type="ChEBI" id="CHEBI:173118"/>
        <dbReference type="EC" id="6.5.1.8"/>
    </reaction>
</comment>
<keyword evidence="6 10" id="KW-0342">GTP-binding</keyword>
<evidence type="ECO:0000313" key="13">
    <source>
        <dbReference type="Proteomes" id="UP000198935"/>
    </source>
</evidence>
<evidence type="ECO:0000313" key="12">
    <source>
        <dbReference type="EMBL" id="SDZ02651.1"/>
    </source>
</evidence>
<evidence type="ECO:0000256" key="11">
    <source>
        <dbReference type="PIRSR" id="PIRSR601233-3"/>
    </source>
</evidence>
<dbReference type="InterPro" id="IPR001233">
    <property type="entry name" value="RtcB"/>
</dbReference>
<feature type="binding site" evidence="11">
    <location>
        <position position="148"/>
    </location>
    <ligand>
        <name>Mn(2+)</name>
        <dbReference type="ChEBI" id="CHEBI:29035"/>
        <label>1</label>
    </ligand>
</feature>
<dbReference type="SUPFAM" id="SSF103365">
    <property type="entry name" value="Hypothetical protein PH1602"/>
    <property type="match status" value="1"/>
</dbReference>
<evidence type="ECO:0000256" key="4">
    <source>
        <dbReference type="ARBA" id="ARBA00022741"/>
    </source>
</evidence>
<dbReference type="OrthoDB" id="9802323at2"/>
<dbReference type="GO" id="GO:0003909">
    <property type="term" value="F:DNA ligase activity"/>
    <property type="evidence" value="ECO:0007669"/>
    <property type="project" value="TreeGrafter"/>
</dbReference>
<dbReference type="GO" id="GO:0170057">
    <property type="term" value="F:RNA ligase (GTP) activity"/>
    <property type="evidence" value="ECO:0007669"/>
    <property type="project" value="UniProtKB-EC"/>
</dbReference>
<dbReference type="GO" id="GO:0030145">
    <property type="term" value="F:manganese ion binding"/>
    <property type="evidence" value="ECO:0007669"/>
    <property type="project" value="TreeGrafter"/>
</dbReference>
<dbReference type="GO" id="GO:0006281">
    <property type="term" value="P:DNA repair"/>
    <property type="evidence" value="ECO:0007669"/>
    <property type="project" value="TreeGrafter"/>
</dbReference>
<keyword evidence="2 12" id="KW-0436">Ligase</keyword>
<feature type="binding site" evidence="11">
    <location>
        <position position="275"/>
    </location>
    <ligand>
        <name>Mn(2+)</name>
        <dbReference type="ChEBI" id="CHEBI:29035"/>
        <label>2</label>
    </ligand>
</feature>
<dbReference type="GO" id="GO:0042245">
    <property type="term" value="P:RNA repair"/>
    <property type="evidence" value="ECO:0007669"/>
    <property type="project" value="UniProtKB-KW"/>
</dbReference>
<organism evidence="12 13">
    <name type="scientific">Evansella caseinilytica</name>
    <dbReference type="NCBI Taxonomy" id="1503961"/>
    <lineage>
        <taxon>Bacteria</taxon>
        <taxon>Bacillati</taxon>
        <taxon>Bacillota</taxon>
        <taxon>Bacilli</taxon>
        <taxon>Bacillales</taxon>
        <taxon>Bacillaceae</taxon>
        <taxon>Evansella</taxon>
    </lineage>
</organism>
<proteinExistence type="predicted"/>
<feature type="binding site" evidence="10">
    <location>
        <begin position="301"/>
        <end position="304"/>
    </location>
    <ligand>
        <name>GMP</name>
        <dbReference type="ChEBI" id="CHEBI:58115"/>
    </ligand>
</feature>
<reference evidence="13" key="1">
    <citation type="submission" date="2016-10" db="EMBL/GenBank/DDBJ databases">
        <authorList>
            <person name="Varghese N."/>
            <person name="Submissions S."/>
        </authorList>
    </citation>
    <scope>NUCLEOTIDE SEQUENCE [LARGE SCALE GENOMIC DNA]</scope>
    <source>
        <strain evidence="13">SP</strain>
    </source>
</reference>
<dbReference type="STRING" id="1503961.SAMN05421736_105131"/>
<feature type="binding site" evidence="10">
    <location>
        <begin position="147"/>
        <end position="151"/>
    </location>
    <ligand>
        <name>GMP</name>
        <dbReference type="ChEBI" id="CHEBI:58115"/>
    </ligand>
</feature>
<evidence type="ECO:0000256" key="8">
    <source>
        <dbReference type="ARBA" id="ARBA00047746"/>
    </source>
</evidence>
<dbReference type="Proteomes" id="UP000198935">
    <property type="component" value="Unassembled WGS sequence"/>
</dbReference>
<dbReference type="GO" id="GO:0005525">
    <property type="term" value="F:GTP binding"/>
    <property type="evidence" value="ECO:0007669"/>
    <property type="project" value="UniProtKB-KW"/>
</dbReference>
<accession>A0A1H3PNW5</accession>
<evidence type="ECO:0000256" key="5">
    <source>
        <dbReference type="ARBA" id="ARBA00022800"/>
    </source>
</evidence>
<evidence type="ECO:0000256" key="6">
    <source>
        <dbReference type="ARBA" id="ARBA00023134"/>
    </source>
</evidence>
<dbReference type="InterPro" id="IPR052915">
    <property type="entry name" value="RtcB-like"/>
</dbReference>
<keyword evidence="13" id="KW-1185">Reference proteome</keyword>
<keyword evidence="4 10" id="KW-0547">Nucleotide-binding</keyword>
<evidence type="ECO:0000256" key="9">
    <source>
        <dbReference type="PIRSR" id="PIRSR601233-1"/>
    </source>
</evidence>
<feature type="binding site" evidence="10">
    <location>
        <begin position="275"/>
        <end position="276"/>
    </location>
    <ligand>
        <name>GMP</name>
        <dbReference type="ChEBI" id="CHEBI:58115"/>
    </ligand>
</feature>
<dbReference type="PANTHER" id="PTHR43749:SF2">
    <property type="entry name" value="RNA-SPLICING LIGASE RTCB"/>
    <property type="match status" value="1"/>
</dbReference>
<dbReference type="InterPro" id="IPR036025">
    <property type="entry name" value="RtcB-like_sf"/>
</dbReference>
<keyword evidence="7 11" id="KW-0464">Manganese</keyword>
<dbReference type="GO" id="GO:0006396">
    <property type="term" value="P:RNA processing"/>
    <property type="evidence" value="ECO:0007669"/>
    <property type="project" value="InterPro"/>
</dbReference>
<dbReference type="PANTHER" id="PTHR43749">
    <property type="entry name" value="RNA-SPLICING LIGASE RTCB"/>
    <property type="match status" value="1"/>
</dbReference>
<gene>
    <name evidence="12" type="ORF">SAMN05421736_105131</name>
</gene>
<sequence>MITVKGEQTTAKVFSNHPQETALEQIKTLCHQTFLKGTKIRIMPDYHAGKGCVIGTTIALQDKVVPNLVGVDVGCGVLTVKLQNKQIDFNELDRVIRTFVPSGQDIHSDEGAELVKTPFPEPDQFIAKHMLSENKSRYSMGTLGGGNHFIEVSVDTDGFHYLTIHTGSRYVGARIANYYQKLAIANHRRGDVSGIIEQLKAEGRHQEIQAELMKYNEKHPVIPDELAYLEGDDFHDYIHDMKLAQQYAAANREEIAAAIVKNMKFEELERFDTVHNYIDTDKMMLRKGAVSAQKGERLVIPINMRDGSIIAVGKGNDDWNCSAPHGAGRVLSRTKARNTLSLSDFHETMKGIWTTSVSAETLDEAPMAYKSAEEILEKIEETAEIKRFMKPVYNFKASETSFPTGKRKRK</sequence>
<evidence type="ECO:0000256" key="7">
    <source>
        <dbReference type="ARBA" id="ARBA00023211"/>
    </source>
</evidence>
<dbReference type="EMBL" id="FNPI01000005">
    <property type="protein sequence ID" value="SDZ02651.1"/>
    <property type="molecule type" value="Genomic_DNA"/>
</dbReference>
<keyword evidence="3 11" id="KW-0479">Metal-binding</keyword>
<dbReference type="Gene3D" id="3.90.1860.10">
    <property type="entry name" value="tRNA-splicing ligase RtcB"/>
    <property type="match status" value="1"/>
</dbReference>
<evidence type="ECO:0000256" key="10">
    <source>
        <dbReference type="PIRSR" id="PIRSR601233-2"/>
    </source>
</evidence>
<dbReference type="AlphaFoldDB" id="A0A1H3PNW5"/>
<feature type="active site" description="GMP-histidine intermediate" evidence="9">
    <location>
        <position position="325"/>
    </location>
</feature>
<feature type="binding site" evidence="10">
    <location>
        <begin position="325"/>
        <end position="328"/>
    </location>
    <ligand>
        <name>GMP</name>
        <dbReference type="ChEBI" id="CHEBI:58115"/>
    </ligand>
</feature>
<evidence type="ECO:0000256" key="3">
    <source>
        <dbReference type="ARBA" id="ARBA00022723"/>
    </source>
</evidence>
<evidence type="ECO:0000256" key="2">
    <source>
        <dbReference type="ARBA" id="ARBA00022598"/>
    </source>
</evidence>
<keyword evidence="5" id="KW-0692">RNA repair</keyword>
<feature type="binding site" evidence="11">
    <location>
        <position position="72"/>
    </location>
    <ligand>
        <name>Mn(2+)</name>
        <dbReference type="ChEBI" id="CHEBI:29035"/>
        <label>1</label>
    </ligand>
</feature>
<protein>
    <recommendedName>
        <fullName evidence="1">3'-phosphate/5'-hydroxy nucleic acid ligase</fullName>
        <ecNumber evidence="1">6.5.1.8</ecNumber>
    </recommendedName>
</protein>